<feature type="region of interest" description="Disordered" evidence="1">
    <location>
        <begin position="89"/>
        <end position="147"/>
    </location>
</feature>
<feature type="region of interest" description="Disordered" evidence="1">
    <location>
        <begin position="1"/>
        <end position="53"/>
    </location>
</feature>
<feature type="compositionally biased region" description="Low complexity" evidence="1">
    <location>
        <begin position="14"/>
        <end position="51"/>
    </location>
</feature>
<evidence type="ECO:0000313" key="2">
    <source>
        <dbReference type="EMBL" id="HIZ72231.1"/>
    </source>
</evidence>
<comment type="caution">
    <text evidence="2">The sequence shown here is derived from an EMBL/GenBank/DDBJ whole genome shotgun (WGS) entry which is preliminary data.</text>
</comment>
<evidence type="ECO:0000256" key="1">
    <source>
        <dbReference type="SAM" id="MobiDB-lite"/>
    </source>
</evidence>
<proteinExistence type="predicted"/>
<sequence>MKEENTMTTEERAAVQATEEQAAAQAKAEAASEEAASASAQAAEEQVAETQPSQAVLPAKFRSVAALVQAYEALEAEFTRRSQRLRALEQAKKAAPLQGTAEERPSPGKQGNGAESGAEKTCSDTVMNVPGAEEGAEKPGPLSGEQSCEYSFRVPLMTHKGAGVTAPAVRPNNFEEAGRLALGYLRSRQKGETV</sequence>
<feature type="compositionally biased region" description="Basic and acidic residues" evidence="1">
    <location>
        <begin position="1"/>
        <end position="13"/>
    </location>
</feature>
<dbReference type="EMBL" id="DXBB01000031">
    <property type="protein sequence ID" value="HIZ72231.1"/>
    <property type="molecule type" value="Genomic_DNA"/>
</dbReference>
<organism evidence="2 3">
    <name type="scientific">Candidatus Gallimonas intestinavium</name>
    <dbReference type="NCBI Taxonomy" id="2838603"/>
    <lineage>
        <taxon>Bacteria</taxon>
        <taxon>Bacillati</taxon>
        <taxon>Bacillota</taxon>
        <taxon>Clostridia</taxon>
        <taxon>Candidatus Gallimonas</taxon>
    </lineage>
</organism>
<gene>
    <name evidence="2" type="ORF">H9964_01470</name>
</gene>
<accession>A0A9D2JYR0</accession>
<evidence type="ECO:0000313" key="3">
    <source>
        <dbReference type="Proteomes" id="UP000824102"/>
    </source>
</evidence>
<reference evidence="2" key="2">
    <citation type="submission" date="2021-04" db="EMBL/GenBank/DDBJ databases">
        <authorList>
            <person name="Gilroy R."/>
        </authorList>
    </citation>
    <scope>NUCLEOTIDE SEQUENCE</scope>
    <source>
        <strain evidence="2">ChiW7-2402</strain>
    </source>
</reference>
<dbReference type="Proteomes" id="UP000824102">
    <property type="component" value="Unassembled WGS sequence"/>
</dbReference>
<protein>
    <submittedName>
        <fullName evidence="2">Uncharacterized protein</fullName>
    </submittedName>
</protein>
<reference evidence="2" key="1">
    <citation type="journal article" date="2021" name="PeerJ">
        <title>Extensive microbial diversity within the chicken gut microbiome revealed by metagenomics and culture.</title>
        <authorList>
            <person name="Gilroy R."/>
            <person name="Ravi A."/>
            <person name="Getino M."/>
            <person name="Pursley I."/>
            <person name="Horton D.L."/>
            <person name="Alikhan N.F."/>
            <person name="Baker D."/>
            <person name="Gharbi K."/>
            <person name="Hall N."/>
            <person name="Watson M."/>
            <person name="Adriaenssens E.M."/>
            <person name="Foster-Nyarko E."/>
            <person name="Jarju S."/>
            <person name="Secka A."/>
            <person name="Antonio M."/>
            <person name="Oren A."/>
            <person name="Chaudhuri R.R."/>
            <person name="La Ragione R."/>
            <person name="Hildebrand F."/>
            <person name="Pallen M.J."/>
        </authorList>
    </citation>
    <scope>NUCLEOTIDE SEQUENCE</scope>
    <source>
        <strain evidence="2">ChiW7-2402</strain>
    </source>
</reference>
<dbReference type="AlphaFoldDB" id="A0A9D2JYR0"/>
<name>A0A9D2JYR0_9FIRM</name>